<accession>A1WKP0</accession>
<dbReference type="EMBL" id="CP000542">
    <property type="protein sequence ID" value="ABM58197.1"/>
    <property type="molecule type" value="Genomic_DNA"/>
</dbReference>
<dbReference type="GeneID" id="76461004"/>
<dbReference type="OrthoDB" id="8854508at2"/>
<organism evidence="1 2">
    <name type="scientific">Verminephrobacter eiseniae (strain EF01-2)</name>
    <dbReference type="NCBI Taxonomy" id="391735"/>
    <lineage>
        <taxon>Bacteria</taxon>
        <taxon>Pseudomonadati</taxon>
        <taxon>Pseudomonadota</taxon>
        <taxon>Betaproteobacteria</taxon>
        <taxon>Burkholderiales</taxon>
        <taxon>Comamonadaceae</taxon>
        <taxon>Verminephrobacter</taxon>
    </lineage>
</organism>
<dbReference type="AlphaFoldDB" id="A1WKP0"/>
<sequence>MQLDIFEHSRDAMLRNDAMQALERCDATAARMVCERLAREYPLDMSRPALQESIQPVVHRTFGDKGAAAWLGWLWQDFAQRAERLTFDAEYADDHTGAAGLDGRGPFALGRCAGDLADAGGTGVLIASAPG</sequence>
<protein>
    <submittedName>
        <fullName evidence="1">Uncharacterized protein</fullName>
    </submittedName>
</protein>
<dbReference type="KEGG" id="vei:Veis_2452"/>
<evidence type="ECO:0000313" key="2">
    <source>
        <dbReference type="Proteomes" id="UP000000374"/>
    </source>
</evidence>
<gene>
    <name evidence="1" type="ordered locus">Veis_2452</name>
</gene>
<evidence type="ECO:0000313" key="1">
    <source>
        <dbReference type="EMBL" id="ABM58197.1"/>
    </source>
</evidence>
<dbReference type="HOGENOM" id="CLU_1926690_0_0_4"/>
<proteinExistence type="predicted"/>
<dbReference type="Proteomes" id="UP000000374">
    <property type="component" value="Chromosome"/>
</dbReference>
<reference evidence="2" key="1">
    <citation type="submission" date="2006-12" db="EMBL/GenBank/DDBJ databases">
        <title>Complete sequence of chromosome 1 of Verminephrobacter eiseniae EF01-2.</title>
        <authorList>
            <person name="Copeland A."/>
            <person name="Lucas S."/>
            <person name="Lapidus A."/>
            <person name="Barry K."/>
            <person name="Detter J.C."/>
            <person name="Glavina del Rio T."/>
            <person name="Dalin E."/>
            <person name="Tice H."/>
            <person name="Pitluck S."/>
            <person name="Chertkov O."/>
            <person name="Brettin T."/>
            <person name="Bruce D."/>
            <person name="Han C."/>
            <person name="Tapia R."/>
            <person name="Gilna P."/>
            <person name="Schmutz J."/>
            <person name="Larimer F."/>
            <person name="Land M."/>
            <person name="Hauser L."/>
            <person name="Kyrpides N."/>
            <person name="Kim E."/>
            <person name="Stahl D."/>
            <person name="Richardson P."/>
        </authorList>
    </citation>
    <scope>NUCLEOTIDE SEQUENCE [LARGE SCALE GENOMIC DNA]</scope>
    <source>
        <strain evidence="2">EF01-2</strain>
    </source>
</reference>
<keyword evidence="2" id="KW-1185">Reference proteome</keyword>
<dbReference type="RefSeq" id="WP_011810200.1">
    <property type="nucleotide sequence ID" value="NC_008786.1"/>
</dbReference>
<name>A1WKP0_VEREI</name>